<evidence type="ECO:0000313" key="14">
    <source>
        <dbReference type="EMBL" id="BAP58280.1"/>
    </source>
</evidence>
<comment type="subunit">
    <text evidence="10">Forms a ring-shaped head-to-tail homodimer around DNA.</text>
</comment>
<evidence type="ECO:0000256" key="2">
    <source>
        <dbReference type="ARBA" id="ARBA00010752"/>
    </source>
</evidence>
<evidence type="ECO:0000256" key="6">
    <source>
        <dbReference type="ARBA" id="ARBA00022695"/>
    </source>
</evidence>
<evidence type="ECO:0000256" key="7">
    <source>
        <dbReference type="ARBA" id="ARBA00022705"/>
    </source>
</evidence>
<gene>
    <name evidence="14" type="primary">dnaN</name>
    <name evidence="14" type="ORF">TGUWTKB_0170</name>
</gene>
<evidence type="ECO:0000256" key="8">
    <source>
        <dbReference type="ARBA" id="ARBA00022932"/>
    </source>
</evidence>
<keyword evidence="15" id="KW-1185">Reference proteome</keyword>
<dbReference type="GO" id="GO:0008408">
    <property type="term" value="F:3'-5' exonuclease activity"/>
    <property type="evidence" value="ECO:0007669"/>
    <property type="project" value="InterPro"/>
</dbReference>
<dbReference type="Pfam" id="PF02767">
    <property type="entry name" value="DNA_pol3_beta_2"/>
    <property type="match status" value="1"/>
</dbReference>
<dbReference type="Gene3D" id="3.70.10.10">
    <property type="match status" value="1"/>
</dbReference>
<dbReference type="GO" id="GO:0003677">
    <property type="term" value="F:DNA binding"/>
    <property type="evidence" value="ECO:0007669"/>
    <property type="project" value="UniProtKB-UniRule"/>
</dbReference>
<reference evidence="15" key="1">
    <citation type="submission" date="2013-11" db="EMBL/GenBank/DDBJ databases">
        <title>Symbiont-containing voluminous jelly as an extraordinary maternal gift for overwintering insect nymphs.</title>
        <authorList>
            <person name="Kaiwa N."/>
            <person name="Hosokawa T."/>
            <person name="Nikoh N."/>
            <person name="Meng X.Y."/>
            <person name="Tanahashi M."/>
            <person name="Moriyama M."/>
            <person name="Maeda T."/>
            <person name="Yamaguchi K."/>
            <person name="Shigenobu S."/>
            <person name="Ito M."/>
            <person name="Fukatsu T."/>
        </authorList>
    </citation>
    <scope>NUCLEOTIDE SEQUENCE [LARGE SCALE GENOMIC DNA]</scope>
    <source>
        <strain evidence="15">UwTKB</strain>
    </source>
</reference>
<comment type="subcellular location">
    <subcellularLocation>
        <location evidence="1 10">Cytoplasm</location>
    </subcellularLocation>
</comment>
<evidence type="ECO:0000256" key="4">
    <source>
        <dbReference type="ARBA" id="ARBA00022490"/>
    </source>
</evidence>
<protein>
    <recommendedName>
        <fullName evidence="3 10">Beta sliding clamp</fullName>
    </recommendedName>
</protein>
<name>A0A090AR85_9ENTR</name>
<keyword evidence="4 10" id="KW-0963">Cytoplasm</keyword>
<keyword evidence="7 10" id="KW-0235">DNA replication</keyword>
<dbReference type="GO" id="GO:0009360">
    <property type="term" value="C:DNA polymerase III complex"/>
    <property type="evidence" value="ECO:0007669"/>
    <property type="project" value="InterPro"/>
</dbReference>
<evidence type="ECO:0000256" key="3">
    <source>
        <dbReference type="ARBA" id="ARBA00021035"/>
    </source>
</evidence>
<evidence type="ECO:0000259" key="13">
    <source>
        <dbReference type="Pfam" id="PF02768"/>
    </source>
</evidence>
<comment type="similarity">
    <text evidence="2 10">Belongs to the beta sliding clamp family.</text>
</comment>
<dbReference type="SUPFAM" id="SSF55979">
    <property type="entry name" value="DNA clamp"/>
    <property type="match status" value="3"/>
</dbReference>
<dbReference type="InterPro" id="IPR022634">
    <property type="entry name" value="DNA_polIII_beta_N"/>
</dbReference>
<proteinExistence type="inferred from homology"/>
<dbReference type="PANTHER" id="PTHR30478:SF0">
    <property type="entry name" value="BETA SLIDING CLAMP"/>
    <property type="match status" value="1"/>
</dbReference>
<dbReference type="RefSeq" id="WP_041062269.1">
    <property type="nucleotide sequence ID" value="NZ_AP014521.1"/>
</dbReference>
<dbReference type="HOGENOM" id="CLU_038149_4_2_6"/>
<reference evidence="14 15" key="2">
    <citation type="journal article" date="2014" name="Curr. Biol.">
        <title>Symbiont-Supplemented Maternal Investment Underpinning Host's Ecological Adaptation.</title>
        <authorList>
            <person name="Kaiwa N."/>
            <person name="Hosokawa T."/>
            <person name="Nikoh N."/>
            <person name="Tanahashi M."/>
            <person name="Moriyama M."/>
            <person name="Meng X.Y."/>
            <person name="Maeda T."/>
            <person name="Yamaguchi K."/>
            <person name="Shigenobu S."/>
            <person name="Ito M."/>
            <person name="Fukatsu T."/>
        </authorList>
    </citation>
    <scope>NUCLEOTIDE SEQUENCE [LARGE SCALE GENOMIC DNA]</scope>
    <source>
        <strain evidence="14 15">UwTKB</strain>
    </source>
</reference>
<keyword evidence="9" id="KW-0238">DNA-binding</keyword>
<accession>A0A090AR85</accession>
<sequence length="367" mass="43117">MKFVIERNNFTKSLQKIVRLVVSRPLFPILNNVLLKTEENNLLLTVTDLEIELIAKIELYEIYEYGEISVSAKKLFNICRSFSENIKITLSLQKNIIFLSFKNSRFSLATLPAKEFPYLEKWECKQKLFVDKEKFKKIIESTFFSMANQDIRYYLNGMFFLFEKNKLQVVATDGHRMSINSMPINDFYDKYSIIVPRKAIIELLYLLKSFHEEIIEIKIGKSNIRIYIGNIIFTSKLVDGNFPDYNTFLSNIPTKTMDINRLLFKEALLRISILSNETNNSITLDIKKNLLSIFSSNSIQEKGEEVLKIYYNYDNFKIAFNVSYMIDILHTLDCQNVRLLFTDELSSIKIIDINNPFLFYIIMPIRL</sequence>
<evidence type="ECO:0000256" key="5">
    <source>
        <dbReference type="ARBA" id="ARBA00022679"/>
    </source>
</evidence>
<keyword evidence="8 10" id="KW-0239">DNA-directed DNA polymerase</keyword>
<feature type="domain" description="DNA polymerase III beta sliding clamp central" evidence="12">
    <location>
        <begin position="130"/>
        <end position="244"/>
    </location>
</feature>
<dbReference type="InterPro" id="IPR022637">
    <property type="entry name" value="DNA_polIII_beta_cen"/>
</dbReference>
<dbReference type="OrthoDB" id="8421503at2"/>
<organism evidence="14 15">
    <name type="scientific">Candidatus Tachikawaea gelatinosa</name>
    <dbReference type="NCBI Taxonomy" id="1410383"/>
    <lineage>
        <taxon>Bacteria</taxon>
        <taxon>Pseudomonadati</taxon>
        <taxon>Pseudomonadota</taxon>
        <taxon>Gammaproteobacteria</taxon>
        <taxon>Enterobacterales</taxon>
        <taxon>Enterobacteriaceae</taxon>
        <taxon>Candidatus Tachikawaea</taxon>
    </lineage>
</organism>
<dbReference type="GO" id="GO:0006271">
    <property type="term" value="P:DNA strand elongation involved in DNA replication"/>
    <property type="evidence" value="ECO:0007669"/>
    <property type="project" value="TreeGrafter"/>
</dbReference>
<dbReference type="GO" id="GO:0003887">
    <property type="term" value="F:DNA-directed DNA polymerase activity"/>
    <property type="evidence" value="ECO:0007669"/>
    <property type="project" value="UniProtKB-UniRule"/>
</dbReference>
<dbReference type="PANTHER" id="PTHR30478">
    <property type="entry name" value="DNA POLYMERASE III SUBUNIT BETA"/>
    <property type="match status" value="1"/>
</dbReference>
<dbReference type="SMART" id="SM00480">
    <property type="entry name" value="POL3Bc"/>
    <property type="match status" value="1"/>
</dbReference>
<evidence type="ECO:0000259" key="12">
    <source>
        <dbReference type="Pfam" id="PF02767"/>
    </source>
</evidence>
<dbReference type="InterPro" id="IPR046938">
    <property type="entry name" value="DNA_clamp_sf"/>
</dbReference>
<evidence type="ECO:0000313" key="15">
    <source>
        <dbReference type="Proteomes" id="UP000031627"/>
    </source>
</evidence>
<dbReference type="Pfam" id="PF00712">
    <property type="entry name" value="DNA_pol3_beta"/>
    <property type="match status" value="1"/>
</dbReference>
<keyword evidence="6 10" id="KW-0548">Nucleotidyltransferase</keyword>
<evidence type="ECO:0000256" key="10">
    <source>
        <dbReference type="PIRNR" id="PIRNR000804"/>
    </source>
</evidence>
<comment type="function">
    <text evidence="10">Confers DNA tethering and processivity to DNA polymerases and other proteins. Acts as a clamp, forming a ring around DNA (a reaction catalyzed by the clamp-loading complex) which diffuses in an ATP-independent manner freely and bidirectionally along dsDNA. Initially characterized for its ability to contact the catalytic subunit of DNA polymerase III (Pol III), a complex, multichain enzyme responsible for most of the replicative synthesis in bacteria; Pol III exhibits 3'-5' exonuclease proofreading activity. The beta chain is required for initiation of replication as well as for processivity of DNA replication.</text>
</comment>
<keyword evidence="5 10" id="KW-0808">Transferase</keyword>
<dbReference type="EMBL" id="AP014521">
    <property type="protein sequence ID" value="BAP58280.1"/>
    <property type="molecule type" value="Genomic_DNA"/>
</dbReference>
<dbReference type="InterPro" id="IPR022635">
    <property type="entry name" value="DNA_polIII_beta_C"/>
</dbReference>
<evidence type="ECO:0000259" key="11">
    <source>
        <dbReference type="Pfam" id="PF00712"/>
    </source>
</evidence>
<feature type="domain" description="DNA polymerase III beta sliding clamp C-terminal" evidence="13">
    <location>
        <begin position="254"/>
        <end position="366"/>
    </location>
</feature>
<dbReference type="Pfam" id="PF02768">
    <property type="entry name" value="DNA_pol3_beta_3"/>
    <property type="match status" value="1"/>
</dbReference>
<dbReference type="KEGG" id="sbw:TGUWTKB_0170"/>
<dbReference type="STRING" id="1410383.TGUWTKB_0170"/>
<dbReference type="InterPro" id="IPR001001">
    <property type="entry name" value="DNA_polIII_beta"/>
</dbReference>
<evidence type="ECO:0000256" key="1">
    <source>
        <dbReference type="ARBA" id="ARBA00004496"/>
    </source>
</evidence>
<evidence type="ECO:0000256" key="9">
    <source>
        <dbReference type="ARBA" id="ARBA00023125"/>
    </source>
</evidence>
<dbReference type="NCBIfam" id="TIGR00663">
    <property type="entry name" value="dnan"/>
    <property type="match status" value="1"/>
</dbReference>
<dbReference type="CDD" id="cd00140">
    <property type="entry name" value="beta_clamp"/>
    <property type="match status" value="1"/>
</dbReference>
<dbReference type="Proteomes" id="UP000031627">
    <property type="component" value="Chromosome"/>
</dbReference>
<dbReference type="PIRSF" id="PIRSF000804">
    <property type="entry name" value="DNA_pol_III_b"/>
    <property type="match status" value="1"/>
</dbReference>
<dbReference type="AlphaFoldDB" id="A0A090AR85"/>
<dbReference type="GO" id="GO:0005737">
    <property type="term" value="C:cytoplasm"/>
    <property type="evidence" value="ECO:0007669"/>
    <property type="project" value="UniProtKB-SubCell"/>
</dbReference>
<feature type="domain" description="DNA polymerase III beta sliding clamp N-terminal" evidence="11">
    <location>
        <begin position="1"/>
        <end position="119"/>
    </location>
</feature>
<dbReference type="Gene3D" id="3.10.150.10">
    <property type="entry name" value="DNA Polymerase III, subunit A, domain 2"/>
    <property type="match status" value="1"/>
</dbReference>